<reference evidence="8 9" key="1">
    <citation type="journal article" date="2015" name="Genome Biol. Evol.">
        <title>Comparative Genomics of a Bacterivorous Green Alga Reveals Evolutionary Causalities and Consequences of Phago-Mixotrophic Mode of Nutrition.</title>
        <authorList>
            <person name="Burns J.A."/>
            <person name="Paasch A."/>
            <person name="Narechania A."/>
            <person name="Kim E."/>
        </authorList>
    </citation>
    <scope>NUCLEOTIDE SEQUENCE [LARGE SCALE GENOMIC DNA]</scope>
    <source>
        <strain evidence="8 9">PLY_AMNH</strain>
    </source>
</reference>
<keyword evidence="4 6" id="KW-0472">Membrane</keyword>
<sequence>MPEDPPMRVVRAASGSGLFWFVSLLLPLLGSTEVLMTAPRFVGSTPAALGVSHSTIRLGVELERAGTVFYVVFPSTVDKPTVADLKNSTNSAACGTLHVTSGYTLASVDITNASSCPMSSTSRNCSRCPEVHQGSDYDIYLVAEDVGAASGNGSVGNVTHRIHVHTASSPSSSDAEKAPLFASGSPMSTVSGGSYIHFSVSFNTSLDSNTVAFLVLPAGSGAPTASELHGGRDVGAVTSGSVTAPSNRSSTTFVVSSLVQQTSYDIYFAGSGSSSHGLFEQAYTSLRSLQTSVPTAPIPTISAQSTPCVADTTPYLISVEFDRPVRDFECWEGAACNVGVEGGSVTNSSISQTWDSDDRVYSFHVDVPADGQVTITVPAGAALDKYDTVQSAAAAALSFTCDVSRPVPLLEEVSSTQLNMIFRISFSEVVTGFDQMDLELTGCQLTSFTEISANQMWEATVSFDESYAYARVGLGSAVDSSGNANVASNSLERWFAGHQVPAGLSIAGNLVPWGASICLTPDDLLDFVADCPLPTCDVGGCAYATCAYEKFRVDYTEWNDGWTTITGLDGQYTNALYYDGELMELHQRPSLPPGAYADGFTEVRYYNTSRPQVDPNEMAYWGSGIRTGWDVTGFQLFDGQRHTISIALVLGEDDVAQTAAGDLGTIGVYYCGWPGMECGCGLDLLPAPGGMWLGARRLPWTDSSLITVANSTSVSSNTTTSVESSDSSSSTSTTTTTTTTTVVVNVTEVVVPCIEPEDVVRRDGVDGLELTATEVEGAFMRGGSALARNYTRAQPAFRTRVTSTELHRDGQPAGEAEVLGELGPHTMLPGEEANSTIFVPLFPKDGLVRRVGVTVDWEGSVAELDENNNARSLELEMCWPADLTPGTYLQVLADQEDEDAEEHTIDVGFGGHVCIQPSHHQSSLSTDLTLGHVIVELVYWDVNIGKQTAYGVPQTEAVALADEQYGWANSLFLDGELVHVDHERGPLIPEARTSQHVVLDLGAPDDRQHLLQIFVDSQNTSSGWNQVGQERAEADETNNMGNITISFCGWGADVWPGDNLTIGTRNVQWGDEVCLTDEDLIRTNMETFCLEGGCWMIGADETMIFMEYNEINRGSQRAEALDGGWLNMFYYDGEEAIVNIERPALEVNATRKVLAHGTNRYGVDSYVFEPFDLEPHTLTLRLDAHDEVPWRDQHFQTEWSITVKFCTSELLASHGKCGCSEPDLTANNSIAIGAQEVRWGETVCLGAEDMVAYAANDGTVLHGVDLTYSEYNDGLVDMEGSWTNQIYYDSIQVITDPGRTTLAALASREQSHLWGFESINKVTVEPDDGRHTLSIVIDAGSQVKERNEHNEWSIDVVFRDYHPGGCPDPPPPLPPPFPHVPNPPLHSHLHHLRPSAAIHPPSPSCPECLDQGMTNRAVSDPACDCVYAMEVRMRMLDLAEPDDLNENLFTSDVAENLDVRIYQVIIESTMVGSIIVTFEVQPPLGEEWFPQQSKVDSMYDMLRKGELELHESLGAYEVLGVSIPVTTDYESESQEPYLLLILCLTVGAFLLLIVGAVSVVWRIRKKRSDAMLLAHEEDVEGHSPFRSAKVAPCNATPAPGPSSTPPPTLTADLQQAPTLSTRAEEDPSEQVFRSGPPGVEMTTVQTFE</sequence>
<dbReference type="GO" id="GO:0071944">
    <property type="term" value="C:cell periphery"/>
    <property type="evidence" value="ECO:0007669"/>
    <property type="project" value="UniProtKB-ARBA"/>
</dbReference>
<evidence type="ECO:0000256" key="5">
    <source>
        <dbReference type="SAM" id="MobiDB-lite"/>
    </source>
</evidence>
<evidence type="ECO:0000313" key="9">
    <source>
        <dbReference type="Proteomes" id="UP001190700"/>
    </source>
</evidence>
<dbReference type="Pfam" id="PF19078">
    <property type="entry name" value="Big_12"/>
    <property type="match status" value="1"/>
</dbReference>
<evidence type="ECO:0000313" key="8">
    <source>
        <dbReference type="EMBL" id="KAK3276542.1"/>
    </source>
</evidence>
<feature type="region of interest" description="Disordered" evidence="5">
    <location>
        <begin position="712"/>
        <end position="738"/>
    </location>
</feature>
<keyword evidence="2 6" id="KW-0812">Transmembrane</keyword>
<dbReference type="InterPro" id="IPR051694">
    <property type="entry name" value="Immunoregulatory_rcpt-like"/>
</dbReference>
<dbReference type="InterPro" id="IPR044048">
    <property type="entry name" value="Big_12"/>
</dbReference>
<comment type="caution">
    <text evidence="8">The sequence shown here is derived from an EMBL/GenBank/DDBJ whole genome shotgun (WGS) entry which is preliminary data.</text>
</comment>
<protein>
    <recommendedName>
        <fullName evidence="7">Bacterial Ig-like domain-containing protein</fullName>
    </recommendedName>
</protein>
<dbReference type="PANTHER" id="PTHR15549">
    <property type="entry name" value="PAIRED IMMUNOGLOBULIN-LIKE TYPE 2 RECEPTOR"/>
    <property type="match status" value="1"/>
</dbReference>
<feature type="domain" description="Bacterial Ig-like" evidence="7">
    <location>
        <begin position="423"/>
        <end position="491"/>
    </location>
</feature>
<dbReference type="GO" id="GO:0016020">
    <property type="term" value="C:membrane"/>
    <property type="evidence" value="ECO:0007669"/>
    <property type="project" value="UniProtKB-SubCell"/>
</dbReference>
<evidence type="ECO:0000256" key="1">
    <source>
        <dbReference type="ARBA" id="ARBA00004167"/>
    </source>
</evidence>
<feature type="region of interest" description="Disordered" evidence="5">
    <location>
        <begin position="1584"/>
        <end position="1648"/>
    </location>
</feature>
<comment type="subcellular location">
    <subcellularLocation>
        <location evidence="1">Membrane</location>
        <topology evidence="1">Single-pass membrane protein</topology>
    </subcellularLocation>
</comment>
<feature type="transmembrane region" description="Helical" evidence="6">
    <location>
        <begin position="1537"/>
        <end position="1561"/>
    </location>
</feature>
<dbReference type="Proteomes" id="UP001190700">
    <property type="component" value="Unassembled WGS sequence"/>
</dbReference>
<gene>
    <name evidence="8" type="ORF">CYMTET_15388</name>
</gene>
<name>A0AAE0L972_9CHLO</name>
<evidence type="ECO:0000256" key="6">
    <source>
        <dbReference type="SAM" id="Phobius"/>
    </source>
</evidence>
<dbReference type="EMBL" id="LGRX02006498">
    <property type="protein sequence ID" value="KAK3276542.1"/>
    <property type="molecule type" value="Genomic_DNA"/>
</dbReference>
<accession>A0AAE0L972</accession>
<proteinExistence type="predicted"/>
<evidence type="ECO:0000259" key="7">
    <source>
        <dbReference type="Pfam" id="PF19078"/>
    </source>
</evidence>
<evidence type="ECO:0000256" key="3">
    <source>
        <dbReference type="ARBA" id="ARBA00022989"/>
    </source>
</evidence>
<organism evidence="8 9">
    <name type="scientific">Cymbomonas tetramitiformis</name>
    <dbReference type="NCBI Taxonomy" id="36881"/>
    <lineage>
        <taxon>Eukaryota</taxon>
        <taxon>Viridiplantae</taxon>
        <taxon>Chlorophyta</taxon>
        <taxon>Pyramimonadophyceae</taxon>
        <taxon>Pyramimonadales</taxon>
        <taxon>Pyramimonadaceae</taxon>
        <taxon>Cymbomonas</taxon>
    </lineage>
</organism>
<evidence type="ECO:0000256" key="4">
    <source>
        <dbReference type="ARBA" id="ARBA00023136"/>
    </source>
</evidence>
<keyword evidence="3 6" id="KW-1133">Transmembrane helix</keyword>
<evidence type="ECO:0000256" key="2">
    <source>
        <dbReference type="ARBA" id="ARBA00022692"/>
    </source>
</evidence>
<feature type="compositionally biased region" description="Polar residues" evidence="5">
    <location>
        <begin position="1612"/>
        <end position="1621"/>
    </location>
</feature>
<keyword evidence="9" id="KW-1185">Reference proteome</keyword>
<feature type="compositionally biased region" description="Pro residues" evidence="5">
    <location>
        <begin position="1598"/>
        <end position="1608"/>
    </location>
</feature>